<dbReference type="EMBL" id="AWGB01000023">
    <property type="protein sequence ID" value="ESQ90513.1"/>
    <property type="molecule type" value="Genomic_DNA"/>
</dbReference>
<gene>
    <name evidence="1" type="ORF">ABENE_12385</name>
</gene>
<dbReference type="PATRIC" id="fig|1121022.4.peg.2511"/>
<sequence length="55" mass="6511">MSIVEDVKDGAMTVGNWTSRYNDWHLIGVKMQTVSTENYFQRIGNRFPKVNEYRK</sequence>
<name>V4RGN9_9CAUL</name>
<evidence type="ECO:0000313" key="2">
    <source>
        <dbReference type="Proteomes" id="UP000017837"/>
    </source>
</evidence>
<accession>V4RGN9</accession>
<comment type="caution">
    <text evidence="1">The sequence shown here is derived from an EMBL/GenBank/DDBJ whole genome shotgun (WGS) entry which is preliminary data.</text>
</comment>
<keyword evidence="2" id="KW-1185">Reference proteome</keyword>
<organism evidence="1 2">
    <name type="scientific">Asticcacaulis benevestitus DSM 16100 = ATCC BAA-896</name>
    <dbReference type="NCBI Taxonomy" id="1121022"/>
    <lineage>
        <taxon>Bacteria</taxon>
        <taxon>Pseudomonadati</taxon>
        <taxon>Pseudomonadota</taxon>
        <taxon>Alphaproteobacteria</taxon>
        <taxon>Caulobacterales</taxon>
        <taxon>Caulobacteraceae</taxon>
        <taxon>Asticcacaulis</taxon>
    </lineage>
</organism>
<protein>
    <submittedName>
        <fullName evidence="1">Uncharacterized protein</fullName>
    </submittedName>
</protein>
<proteinExistence type="predicted"/>
<dbReference type="Proteomes" id="UP000017837">
    <property type="component" value="Unassembled WGS sequence"/>
</dbReference>
<reference evidence="1 2" key="1">
    <citation type="journal article" date="2014" name="Nature">
        <title>Sequential evolution of bacterial morphology by co-option of a developmental regulator.</title>
        <authorList>
            <person name="Jiang C."/>
            <person name="Brown P.J."/>
            <person name="Ducret A."/>
            <person name="Brun Y.V."/>
        </authorList>
    </citation>
    <scope>NUCLEOTIDE SEQUENCE [LARGE SCALE GENOMIC DNA]</scope>
    <source>
        <strain evidence="1 2">DSM 16100</strain>
    </source>
</reference>
<evidence type="ECO:0000313" key="1">
    <source>
        <dbReference type="EMBL" id="ESQ90513.1"/>
    </source>
</evidence>
<dbReference type="AlphaFoldDB" id="V4RGN9"/>